<organism evidence="3 4">
    <name type="scientific">Heligmosomoides polygyrus</name>
    <name type="common">Parasitic roundworm</name>
    <dbReference type="NCBI Taxonomy" id="6339"/>
    <lineage>
        <taxon>Eukaryota</taxon>
        <taxon>Metazoa</taxon>
        <taxon>Ecdysozoa</taxon>
        <taxon>Nematoda</taxon>
        <taxon>Chromadorea</taxon>
        <taxon>Rhabditida</taxon>
        <taxon>Rhabditina</taxon>
        <taxon>Rhabditomorpha</taxon>
        <taxon>Strongyloidea</taxon>
        <taxon>Heligmosomidae</taxon>
        <taxon>Heligmosomoides</taxon>
    </lineage>
</organism>
<name>A0A183G780_HELPZ</name>
<dbReference type="WBParaSite" id="HPBE_0001761901-mRNA-1">
    <property type="protein sequence ID" value="HPBE_0001761901-mRNA-1"/>
    <property type="gene ID" value="HPBE_0001761901"/>
</dbReference>
<protein>
    <submittedName>
        <fullName evidence="4">RAD51 associated protein 1</fullName>
    </submittedName>
</protein>
<sequence>MGRRKQAKPTKRSPDDFDVSDVEPSAKNAKETLSCSSPTPPVKAIERDYAEMSPSCSKDQALTHSSWAAAESCSDRKAPTSPLLMLERSLKRFEPQKVPPGASFRCAFSTRKK</sequence>
<proteinExistence type="predicted"/>
<evidence type="ECO:0000313" key="2">
    <source>
        <dbReference type="EMBL" id="VDP09409.1"/>
    </source>
</evidence>
<accession>A0A3P8EB80</accession>
<reference evidence="4" key="2">
    <citation type="submission" date="2019-09" db="UniProtKB">
        <authorList>
            <consortium name="WormBaseParasite"/>
        </authorList>
    </citation>
    <scope>IDENTIFICATION</scope>
</reference>
<evidence type="ECO:0000256" key="1">
    <source>
        <dbReference type="SAM" id="MobiDB-lite"/>
    </source>
</evidence>
<keyword evidence="3" id="KW-1185">Reference proteome</keyword>
<gene>
    <name evidence="2" type="ORF">HPBE_LOCUS17618</name>
</gene>
<evidence type="ECO:0000313" key="3">
    <source>
        <dbReference type="Proteomes" id="UP000050761"/>
    </source>
</evidence>
<dbReference type="EMBL" id="UZAH01030131">
    <property type="protein sequence ID" value="VDP09409.1"/>
    <property type="molecule type" value="Genomic_DNA"/>
</dbReference>
<dbReference type="Proteomes" id="UP000050761">
    <property type="component" value="Unassembled WGS sequence"/>
</dbReference>
<feature type="compositionally biased region" description="Basic residues" evidence="1">
    <location>
        <begin position="1"/>
        <end position="11"/>
    </location>
</feature>
<dbReference type="OrthoDB" id="5815793at2759"/>
<evidence type="ECO:0000313" key="4">
    <source>
        <dbReference type="WBParaSite" id="HPBE_0001761901-mRNA-1"/>
    </source>
</evidence>
<dbReference type="AlphaFoldDB" id="A0A183G780"/>
<reference evidence="2 3" key="1">
    <citation type="submission" date="2018-11" db="EMBL/GenBank/DDBJ databases">
        <authorList>
            <consortium name="Pathogen Informatics"/>
        </authorList>
    </citation>
    <scope>NUCLEOTIDE SEQUENCE [LARGE SCALE GENOMIC DNA]</scope>
</reference>
<feature type="region of interest" description="Disordered" evidence="1">
    <location>
        <begin position="1"/>
        <end position="42"/>
    </location>
</feature>
<accession>A0A183G780</accession>